<dbReference type="GeneID" id="75832636"/>
<dbReference type="Gene3D" id="3.40.50.720">
    <property type="entry name" value="NAD(P)-binding Rossmann-like Domain"/>
    <property type="match status" value="1"/>
</dbReference>
<dbReference type="GO" id="GO:0005737">
    <property type="term" value="C:cytoplasm"/>
    <property type="evidence" value="ECO:0007669"/>
    <property type="project" value="TreeGrafter"/>
</dbReference>
<gene>
    <name evidence="3" type="ORF">J7T54_006158</name>
</gene>
<dbReference type="PANTHER" id="PTHR43544">
    <property type="entry name" value="SHORT-CHAIN DEHYDROGENASE/REDUCTASE"/>
    <property type="match status" value="1"/>
</dbReference>
<dbReference type="InterPro" id="IPR036291">
    <property type="entry name" value="NAD(P)-bd_dom_sf"/>
</dbReference>
<evidence type="ECO:0000256" key="2">
    <source>
        <dbReference type="RuleBase" id="RU000363"/>
    </source>
</evidence>
<dbReference type="PRINTS" id="PR00081">
    <property type="entry name" value="GDHRDH"/>
</dbReference>
<sequence>MPSYLITGASRGLGLAMLQALVSQPATQVTKIFAAYRTKTDGITQLSSSHNGRVIPVRMDVTSPDEIRAAVAQVEKALEGQPLDVLINNAGAAPTTPGGIVNMNDLTATLDLNVVGVQRVTQSFMPFLEKSAVKKIINISSTVGCFAYQEYLAQVNTPAYKVSKAALNMLTLLWAQEYGPKGYVIAGLSPGYVKTDLSGDAADLEVSEAIPAIMDAIEGISQGKNGRLLDIKLPGWEPRYLGGPQPW</sequence>
<dbReference type="CDD" id="cd05325">
    <property type="entry name" value="carb_red_sniffer_like_SDR_c"/>
    <property type="match status" value="1"/>
</dbReference>
<name>A0A9P9YA86_9HYPO</name>
<evidence type="ECO:0000313" key="3">
    <source>
        <dbReference type="EMBL" id="KAI6785819.1"/>
    </source>
</evidence>
<dbReference type="InterPro" id="IPR051468">
    <property type="entry name" value="Fungal_SecMetab_SDRs"/>
</dbReference>
<dbReference type="EMBL" id="JAGIXG020000001">
    <property type="protein sequence ID" value="KAI6785819.1"/>
    <property type="molecule type" value="Genomic_DNA"/>
</dbReference>
<dbReference type="OrthoDB" id="5296at2759"/>
<organism evidence="3 4">
    <name type="scientific">Emericellopsis cladophorae</name>
    <dbReference type="NCBI Taxonomy" id="2686198"/>
    <lineage>
        <taxon>Eukaryota</taxon>
        <taxon>Fungi</taxon>
        <taxon>Dikarya</taxon>
        <taxon>Ascomycota</taxon>
        <taxon>Pezizomycotina</taxon>
        <taxon>Sordariomycetes</taxon>
        <taxon>Hypocreomycetidae</taxon>
        <taxon>Hypocreales</taxon>
        <taxon>Bionectriaceae</taxon>
        <taxon>Emericellopsis</taxon>
    </lineage>
</organism>
<evidence type="ECO:0000256" key="1">
    <source>
        <dbReference type="ARBA" id="ARBA00006484"/>
    </source>
</evidence>
<dbReference type="GO" id="GO:0016491">
    <property type="term" value="F:oxidoreductase activity"/>
    <property type="evidence" value="ECO:0007669"/>
    <property type="project" value="TreeGrafter"/>
</dbReference>
<accession>A0A9P9YA86</accession>
<protein>
    <submittedName>
        <fullName evidence="3">Oxidoreductase-like protein</fullName>
    </submittedName>
</protein>
<dbReference type="PANTHER" id="PTHR43544:SF36">
    <property type="entry name" value="CHAIN OXIDOREDUCTASE (CSGA), PUTATIVE (AFU_ORTHOLOGUE AFUA_4G00910)-RELATED"/>
    <property type="match status" value="1"/>
</dbReference>
<comment type="caution">
    <text evidence="3">The sequence shown here is derived from an EMBL/GenBank/DDBJ whole genome shotgun (WGS) entry which is preliminary data.</text>
</comment>
<dbReference type="RefSeq" id="XP_051366675.1">
    <property type="nucleotide sequence ID" value="XM_051504430.1"/>
</dbReference>
<proteinExistence type="inferred from homology"/>
<dbReference type="AlphaFoldDB" id="A0A9P9YA86"/>
<dbReference type="InterPro" id="IPR002347">
    <property type="entry name" value="SDR_fam"/>
</dbReference>
<reference evidence="3" key="1">
    <citation type="journal article" date="2021" name="J Fungi (Basel)">
        <title>Genomic and Metabolomic Analyses of the Marine Fungus Emericellopsis cladophorae: Insights into Saltwater Adaptability Mechanisms and Its Biosynthetic Potential.</title>
        <authorList>
            <person name="Goncalves M.F.M."/>
            <person name="Hilario S."/>
            <person name="Van de Peer Y."/>
            <person name="Esteves A.C."/>
            <person name="Alves A."/>
        </authorList>
    </citation>
    <scope>NUCLEOTIDE SEQUENCE</scope>
    <source>
        <strain evidence="3">MUM 19.33</strain>
    </source>
</reference>
<dbReference type="SUPFAM" id="SSF51735">
    <property type="entry name" value="NAD(P)-binding Rossmann-fold domains"/>
    <property type="match status" value="1"/>
</dbReference>
<keyword evidence="4" id="KW-1185">Reference proteome</keyword>
<comment type="similarity">
    <text evidence="1 2">Belongs to the short-chain dehydrogenases/reductases (SDR) family.</text>
</comment>
<dbReference type="Proteomes" id="UP001055219">
    <property type="component" value="Unassembled WGS sequence"/>
</dbReference>
<dbReference type="Pfam" id="PF00106">
    <property type="entry name" value="adh_short"/>
    <property type="match status" value="1"/>
</dbReference>
<dbReference type="PRINTS" id="PR00080">
    <property type="entry name" value="SDRFAMILY"/>
</dbReference>
<reference evidence="3" key="2">
    <citation type="submission" date="2022-07" db="EMBL/GenBank/DDBJ databases">
        <authorList>
            <person name="Goncalves M.F.M."/>
            <person name="Hilario S."/>
            <person name="Van De Peer Y."/>
            <person name="Esteves A.C."/>
            <person name="Alves A."/>
        </authorList>
    </citation>
    <scope>NUCLEOTIDE SEQUENCE</scope>
    <source>
        <strain evidence="3">MUM 19.33</strain>
    </source>
</reference>
<evidence type="ECO:0000313" key="4">
    <source>
        <dbReference type="Proteomes" id="UP001055219"/>
    </source>
</evidence>